<name>A0A8B8QN02_9MYRT</name>
<dbReference type="AlphaFoldDB" id="A0A8B8QN02"/>
<dbReference type="SMART" id="SM01019">
    <property type="entry name" value="B3"/>
    <property type="match status" value="1"/>
</dbReference>
<evidence type="ECO:0000259" key="7">
    <source>
        <dbReference type="PROSITE" id="PS50863"/>
    </source>
</evidence>
<feature type="compositionally biased region" description="Low complexity" evidence="6">
    <location>
        <begin position="248"/>
        <end position="257"/>
    </location>
</feature>
<dbReference type="InterPro" id="IPR003340">
    <property type="entry name" value="B3_DNA-bd"/>
</dbReference>
<feature type="region of interest" description="Disordered" evidence="6">
    <location>
        <begin position="25"/>
        <end position="46"/>
    </location>
</feature>
<evidence type="ECO:0000256" key="4">
    <source>
        <dbReference type="ARBA" id="ARBA00023163"/>
    </source>
</evidence>
<dbReference type="CDD" id="cd10017">
    <property type="entry name" value="B3_DNA"/>
    <property type="match status" value="1"/>
</dbReference>
<evidence type="ECO:0000256" key="3">
    <source>
        <dbReference type="ARBA" id="ARBA00023125"/>
    </source>
</evidence>
<dbReference type="GO" id="GO:0003700">
    <property type="term" value="F:DNA-binding transcription factor activity"/>
    <property type="evidence" value="ECO:0007669"/>
    <property type="project" value="InterPro"/>
</dbReference>
<dbReference type="Proteomes" id="UP000827889">
    <property type="component" value="Chromosome 10"/>
</dbReference>
<dbReference type="KEGG" id="rarg:115753867"/>
<feature type="region of interest" description="Disordered" evidence="6">
    <location>
        <begin position="226"/>
        <end position="263"/>
    </location>
</feature>
<evidence type="ECO:0000256" key="5">
    <source>
        <dbReference type="ARBA" id="ARBA00023242"/>
    </source>
</evidence>
<dbReference type="PANTHER" id="PTHR31140">
    <property type="entry name" value="B3 DOMAIN-CONTAINING TRANSCRIPTION FACTOR ABI3"/>
    <property type="match status" value="1"/>
</dbReference>
<dbReference type="GO" id="GO:0005634">
    <property type="term" value="C:nucleus"/>
    <property type="evidence" value="ECO:0007669"/>
    <property type="project" value="UniProtKB-SubCell"/>
</dbReference>
<dbReference type="PROSITE" id="PS50863">
    <property type="entry name" value="B3"/>
    <property type="match status" value="1"/>
</dbReference>
<keyword evidence="3" id="KW-0238">DNA-binding</keyword>
<dbReference type="SUPFAM" id="SSF101936">
    <property type="entry name" value="DNA-binding pseudobarrel domain"/>
    <property type="match status" value="1"/>
</dbReference>
<keyword evidence="2" id="KW-0805">Transcription regulation</keyword>
<evidence type="ECO:0000313" key="9">
    <source>
        <dbReference type="RefSeq" id="XP_030548564.1"/>
    </source>
</evidence>
<comment type="subcellular location">
    <subcellularLocation>
        <location evidence="1">Nucleus</location>
    </subcellularLocation>
</comment>
<accession>A0A8B8QN02</accession>
<dbReference type="RefSeq" id="XP_030548564.1">
    <property type="nucleotide sequence ID" value="XM_030692704.2"/>
</dbReference>
<evidence type="ECO:0000256" key="1">
    <source>
        <dbReference type="ARBA" id="ARBA00004123"/>
    </source>
</evidence>
<dbReference type="PANTHER" id="PTHR31140:SF70">
    <property type="entry name" value="B3 DOMAIN-CONTAINING PROTEIN OS11G0156000"/>
    <property type="match status" value="1"/>
</dbReference>
<dbReference type="GeneID" id="115753867"/>
<evidence type="ECO:0000313" key="8">
    <source>
        <dbReference type="Proteomes" id="UP000827889"/>
    </source>
</evidence>
<evidence type="ECO:0000256" key="2">
    <source>
        <dbReference type="ARBA" id="ARBA00023015"/>
    </source>
</evidence>
<dbReference type="InterPro" id="IPR044800">
    <property type="entry name" value="LEC2-like"/>
</dbReference>
<gene>
    <name evidence="9" type="primary">LOC115753867</name>
</gene>
<protein>
    <submittedName>
        <fullName evidence="9">B3 domain-containing protein At5g06250-like</fullName>
    </submittedName>
</protein>
<organism evidence="8 9">
    <name type="scientific">Rhodamnia argentea</name>
    <dbReference type="NCBI Taxonomy" id="178133"/>
    <lineage>
        <taxon>Eukaryota</taxon>
        <taxon>Viridiplantae</taxon>
        <taxon>Streptophyta</taxon>
        <taxon>Embryophyta</taxon>
        <taxon>Tracheophyta</taxon>
        <taxon>Spermatophyta</taxon>
        <taxon>Magnoliopsida</taxon>
        <taxon>eudicotyledons</taxon>
        <taxon>Gunneridae</taxon>
        <taxon>Pentapetalae</taxon>
        <taxon>rosids</taxon>
        <taxon>malvids</taxon>
        <taxon>Myrtales</taxon>
        <taxon>Myrtaceae</taxon>
        <taxon>Myrtoideae</taxon>
        <taxon>Myrteae</taxon>
        <taxon>Australasian group</taxon>
        <taxon>Rhodamnia</taxon>
    </lineage>
</organism>
<feature type="domain" description="TF-B3" evidence="7">
    <location>
        <begin position="49"/>
        <end position="149"/>
    </location>
</feature>
<evidence type="ECO:0000256" key="6">
    <source>
        <dbReference type="SAM" id="MobiDB-lite"/>
    </source>
</evidence>
<keyword evidence="8" id="KW-1185">Reference proteome</keyword>
<sequence>MSLNHPLSTSDDTPDTLWWTTHPTTMFHQHDDPQDEGSPPSSAEREPMFEKLLTPSDVGKLNRLVIPKQHAEKHFPLVGEGNQLLSFEDESGKWWRFRYSYWSSSQSYVLTKGWSRFVKDKRLDAGDVVLFHRHRADSDRLFIGWRRRGESSPGVSASAVAAETRGGGGGFCAVRRPYPGHNDGPPQPGSYTHSQAGGTSAAAAAAAVGNNPRRVRLFGVNLECRLDGDEESEPPGSSHGPTHHEDLSSNSSSSKPSHGLHFI</sequence>
<dbReference type="InterPro" id="IPR015300">
    <property type="entry name" value="DNA-bd_pseudobarrel_sf"/>
</dbReference>
<feature type="region of interest" description="Disordered" evidence="6">
    <location>
        <begin position="173"/>
        <end position="205"/>
    </location>
</feature>
<proteinExistence type="predicted"/>
<reference evidence="9" key="1">
    <citation type="submission" date="2025-08" db="UniProtKB">
        <authorList>
            <consortium name="RefSeq"/>
        </authorList>
    </citation>
    <scope>IDENTIFICATION</scope>
    <source>
        <tissue evidence="9">Leaf</tissue>
    </source>
</reference>
<keyword evidence="4" id="KW-0804">Transcription</keyword>
<dbReference type="GO" id="GO:0003677">
    <property type="term" value="F:DNA binding"/>
    <property type="evidence" value="ECO:0007669"/>
    <property type="project" value="UniProtKB-KW"/>
</dbReference>
<feature type="compositionally biased region" description="Polar residues" evidence="6">
    <location>
        <begin position="189"/>
        <end position="198"/>
    </location>
</feature>
<keyword evidence="5" id="KW-0539">Nucleus</keyword>
<dbReference type="Gene3D" id="2.40.330.10">
    <property type="entry name" value="DNA-binding pseudobarrel domain"/>
    <property type="match status" value="1"/>
</dbReference>
<dbReference type="Pfam" id="PF02362">
    <property type="entry name" value="B3"/>
    <property type="match status" value="1"/>
</dbReference>
<dbReference type="OrthoDB" id="2020802at2759"/>